<evidence type="ECO:0000256" key="7">
    <source>
        <dbReference type="PROSITE-ProRule" id="PRU01240"/>
    </source>
</evidence>
<dbReference type="Pfam" id="PF00041">
    <property type="entry name" value="fn3"/>
    <property type="match status" value="2"/>
</dbReference>
<keyword evidence="3 7" id="KW-0378">Hydrolase</keyword>
<keyword evidence="6" id="KW-0119">Carbohydrate metabolism</keyword>
<feature type="domain" description="Fibronectin type-III" evidence="10">
    <location>
        <begin position="411"/>
        <end position="510"/>
    </location>
</feature>
<comment type="similarity">
    <text evidence="1 7 8">Belongs to the peptidase S8 family.</text>
</comment>
<evidence type="ECO:0000256" key="4">
    <source>
        <dbReference type="ARBA" id="ARBA00022825"/>
    </source>
</evidence>
<evidence type="ECO:0000256" key="8">
    <source>
        <dbReference type="RuleBase" id="RU003355"/>
    </source>
</evidence>
<organism evidence="11 12">
    <name type="scientific">Microlunatus aurantiacus</name>
    <dbReference type="NCBI Taxonomy" id="446786"/>
    <lineage>
        <taxon>Bacteria</taxon>
        <taxon>Bacillati</taxon>
        <taxon>Actinomycetota</taxon>
        <taxon>Actinomycetes</taxon>
        <taxon>Propionibacteriales</taxon>
        <taxon>Propionibacteriaceae</taxon>
        <taxon>Microlunatus</taxon>
    </lineage>
</organism>
<feature type="active site" description="Charge relay system" evidence="7">
    <location>
        <position position="153"/>
    </location>
</feature>
<dbReference type="Pfam" id="PF00082">
    <property type="entry name" value="Peptidase_S8"/>
    <property type="match status" value="1"/>
</dbReference>
<evidence type="ECO:0000313" key="12">
    <source>
        <dbReference type="Proteomes" id="UP001500051"/>
    </source>
</evidence>
<comment type="caution">
    <text evidence="11">The sequence shown here is derived from an EMBL/GenBank/DDBJ whole genome shotgun (WGS) entry which is preliminary data.</text>
</comment>
<evidence type="ECO:0000313" key="11">
    <source>
        <dbReference type="EMBL" id="GAA3714536.1"/>
    </source>
</evidence>
<dbReference type="PRINTS" id="PR00723">
    <property type="entry name" value="SUBTILISIN"/>
</dbReference>
<protein>
    <recommendedName>
        <fullName evidence="10">Fibronectin type-III domain-containing protein</fullName>
    </recommendedName>
</protein>
<accession>A0ABP7E6N2</accession>
<dbReference type="PANTHER" id="PTHR43806">
    <property type="entry name" value="PEPTIDASE S8"/>
    <property type="match status" value="1"/>
</dbReference>
<dbReference type="PROSITE" id="PS51892">
    <property type="entry name" value="SUBTILASE"/>
    <property type="match status" value="1"/>
</dbReference>
<dbReference type="PROSITE" id="PS00137">
    <property type="entry name" value="SUBTILASE_HIS"/>
    <property type="match status" value="1"/>
</dbReference>
<name>A0ABP7E6N2_9ACTN</name>
<feature type="chain" id="PRO_5045163922" description="Fibronectin type-III domain-containing protein" evidence="9">
    <location>
        <begin position="29"/>
        <end position="602"/>
    </location>
</feature>
<keyword evidence="5" id="KW-0326">Glycosidase</keyword>
<feature type="domain" description="Fibronectin type-III" evidence="10">
    <location>
        <begin position="512"/>
        <end position="602"/>
    </location>
</feature>
<dbReference type="InterPro" id="IPR023828">
    <property type="entry name" value="Peptidase_S8_Ser-AS"/>
</dbReference>
<dbReference type="InterPro" id="IPR003961">
    <property type="entry name" value="FN3_dom"/>
</dbReference>
<reference evidence="12" key="1">
    <citation type="journal article" date="2019" name="Int. J. Syst. Evol. Microbiol.">
        <title>The Global Catalogue of Microorganisms (GCM) 10K type strain sequencing project: providing services to taxonomists for standard genome sequencing and annotation.</title>
        <authorList>
            <consortium name="The Broad Institute Genomics Platform"/>
            <consortium name="The Broad Institute Genome Sequencing Center for Infectious Disease"/>
            <person name="Wu L."/>
            <person name="Ma J."/>
        </authorList>
    </citation>
    <scope>NUCLEOTIDE SEQUENCE [LARGE SCALE GENOMIC DNA]</scope>
    <source>
        <strain evidence="12">JCM 16548</strain>
    </source>
</reference>
<dbReference type="EMBL" id="BAAAYX010000020">
    <property type="protein sequence ID" value="GAA3714536.1"/>
    <property type="molecule type" value="Genomic_DNA"/>
</dbReference>
<keyword evidence="12" id="KW-1185">Reference proteome</keyword>
<dbReference type="SUPFAM" id="SSF52743">
    <property type="entry name" value="Subtilisin-like"/>
    <property type="match status" value="1"/>
</dbReference>
<proteinExistence type="inferred from homology"/>
<dbReference type="InterPro" id="IPR034193">
    <property type="entry name" value="PCSK9_ProteinaseK-like"/>
</dbReference>
<dbReference type="InterPro" id="IPR015500">
    <property type="entry name" value="Peptidase_S8_subtilisin-rel"/>
</dbReference>
<dbReference type="CDD" id="cd04077">
    <property type="entry name" value="Peptidases_S8_PCSK9_ProteinaseK_like"/>
    <property type="match status" value="1"/>
</dbReference>
<keyword evidence="6" id="KW-0624">Polysaccharide degradation</keyword>
<dbReference type="PROSITE" id="PS00138">
    <property type="entry name" value="SUBTILASE_SER"/>
    <property type="match status" value="1"/>
</dbReference>
<keyword evidence="9" id="KW-0732">Signal</keyword>
<dbReference type="Gene3D" id="3.40.50.200">
    <property type="entry name" value="Peptidase S8/S53 domain"/>
    <property type="match status" value="1"/>
</dbReference>
<dbReference type="InterPro" id="IPR000209">
    <property type="entry name" value="Peptidase_S8/S53_dom"/>
</dbReference>
<keyword evidence="2 7" id="KW-0645">Protease</keyword>
<evidence type="ECO:0000256" key="5">
    <source>
        <dbReference type="ARBA" id="ARBA00023295"/>
    </source>
</evidence>
<evidence type="ECO:0000256" key="6">
    <source>
        <dbReference type="ARBA" id="ARBA00023326"/>
    </source>
</evidence>
<sequence>MSASRSGRPWRRLITGLIGLTLVGAPLAATPNTASAGTHHRYLVKTTTGSDIARPLAKARQNGGTVITRLSRTMNGFTAELTPAQAAWLASDPSVTDVVADVAYTIDDQRVIANASQSSPPWGLDRIDQRTPELDGRYDYLTAGSGGTVFVIDSGIRLTHSQFGGRAVSGWDFVGGDANASDCAGHGTHVAGTVGGSTYGVAKGVRLVSVRVLNCSGDGYIIDMIDALEWVAAHKPAGPAVVNMSLGFQVTSATRTIAASVDSAVNAVVKAGIPVVVAAGNSGEDGLSACSYSPARVPAAITVGASDDTDTRASFSNFGGCVDLYAPGVGVLSSWVSSNTAAGYLDGTSMAAPHVAGAIARQQQDDPLASPAALVGQLLGRSTLGALTDADEVGTPNRLLFATPPAELADAPIAVSAATSDSRKTVTVRWSPPAGAGALTGYRVIRTGSRDSGGKAVAVAGVSTTTRSTTFTGLLAGGSYWIRVLPITAAGAGRATGVSVRLLAVPVPPAIAKASSGSKKGKGTTVVGRWAKPTSGGPVASYQVRADRVGSSKDKTVVVRSTARSVAIAGLVKNKKYRILVRATNVAGTGAWSRKSATVTAR</sequence>
<dbReference type="PANTHER" id="PTHR43806:SF11">
    <property type="entry name" value="CEREVISIN-RELATED"/>
    <property type="match status" value="1"/>
</dbReference>
<dbReference type="InterPro" id="IPR050131">
    <property type="entry name" value="Peptidase_S8_subtilisin-like"/>
</dbReference>
<evidence type="ECO:0000259" key="10">
    <source>
        <dbReference type="PROSITE" id="PS50853"/>
    </source>
</evidence>
<keyword evidence="4 7" id="KW-0720">Serine protease</keyword>
<dbReference type="Proteomes" id="UP001500051">
    <property type="component" value="Unassembled WGS sequence"/>
</dbReference>
<evidence type="ECO:0000256" key="2">
    <source>
        <dbReference type="ARBA" id="ARBA00022670"/>
    </source>
</evidence>
<dbReference type="Gene3D" id="3.30.70.80">
    <property type="entry name" value="Peptidase S8 propeptide/proteinase inhibitor I9"/>
    <property type="match status" value="1"/>
</dbReference>
<dbReference type="InterPro" id="IPR013783">
    <property type="entry name" value="Ig-like_fold"/>
</dbReference>
<evidence type="ECO:0000256" key="3">
    <source>
        <dbReference type="ARBA" id="ARBA00022801"/>
    </source>
</evidence>
<dbReference type="InterPro" id="IPR037045">
    <property type="entry name" value="S8pro/Inhibitor_I9_sf"/>
</dbReference>
<dbReference type="SMART" id="SM00060">
    <property type="entry name" value="FN3"/>
    <property type="match status" value="2"/>
</dbReference>
<dbReference type="RefSeq" id="WP_344813949.1">
    <property type="nucleotide sequence ID" value="NZ_BAAAYX010000020.1"/>
</dbReference>
<feature type="active site" description="Charge relay system" evidence="7">
    <location>
        <position position="349"/>
    </location>
</feature>
<dbReference type="InterPro" id="IPR036116">
    <property type="entry name" value="FN3_sf"/>
</dbReference>
<gene>
    <name evidence="11" type="ORF">GCM10022204_37100</name>
</gene>
<dbReference type="PROSITE" id="PS50853">
    <property type="entry name" value="FN3"/>
    <property type="match status" value="2"/>
</dbReference>
<dbReference type="SUPFAM" id="SSF49265">
    <property type="entry name" value="Fibronectin type III"/>
    <property type="match status" value="1"/>
</dbReference>
<feature type="signal peptide" evidence="9">
    <location>
        <begin position="1"/>
        <end position="28"/>
    </location>
</feature>
<feature type="active site" description="Charge relay system" evidence="7">
    <location>
        <position position="186"/>
    </location>
</feature>
<evidence type="ECO:0000256" key="9">
    <source>
        <dbReference type="SAM" id="SignalP"/>
    </source>
</evidence>
<dbReference type="InterPro" id="IPR023827">
    <property type="entry name" value="Peptidase_S8_Asp-AS"/>
</dbReference>
<evidence type="ECO:0000256" key="1">
    <source>
        <dbReference type="ARBA" id="ARBA00011073"/>
    </source>
</evidence>
<dbReference type="CDD" id="cd00063">
    <property type="entry name" value="FN3"/>
    <property type="match status" value="2"/>
</dbReference>
<dbReference type="InterPro" id="IPR036852">
    <property type="entry name" value="Peptidase_S8/S53_dom_sf"/>
</dbReference>
<dbReference type="Gene3D" id="2.60.40.10">
    <property type="entry name" value="Immunoglobulins"/>
    <property type="match status" value="2"/>
</dbReference>
<dbReference type="InterPro" id="IPR022398">
    <property type="entry name" value="Peptidase_S8_His-AS"/>
</dbReference>
<dbReference type="PROSITE" id="PS00136">
    <property type="entry name" value="SUBTILASE_ASP"/>
    <property type="match status" value="1"/>
</dbReference>